<organism evidence="7 8">
    <name type="scientific">Bursaphelenchus okinawaensis</name>
    <dbReference type="NCBI Taxonomy" id="465554"/>
    <lineage>
        <taxon>Eukaryota</taxon>
        <taxon>Metazoa</taxon>
        <taxon>Ecdysozoa</taxon>
        <taxon>Nematoda</taxon>
        <taxon>Chromadorea</taxon>
        <taxon>Rhabditida</taxon>
        <taxon>Tylenchina</taxon>
        <taxon>Tylenchomorpha</taxon>
        <taxon>Aphelenchoidea</taxon>
        <taxon>Aphelenchoididae</taxon>
        <taxon>Bursaphelenchus</taxon>
    </lineage>
</organism>
<dbReference type="PANTHER" id="PTHR21389:SF0">
    <property type="entry name" value="ETOPOSIDE-INDUCED PROTEIN 2.4 HOMOLOG"/>
    <property type="match status" value="1"/>
</dbReference>
<dbReference type="OrthoDB" id="266518at2759"/>
<evidence type="ECO:0000313" key="8">
    <source>
        <dbReference type="Proteomes" id="UP000614601"/>
    </source>
</evidence>
<keyword evidence="5 6" id="KW-0472">Membrane</keyword>
<feature type="transmembrane region" description="Helical" evidence="6">
    <location>
        <begin position="127"/>
        <end position="146"/>
    </location>
</feature>
<keyword evidence="8" id="KW-1185">Reference proteome</keyword>
<name>A0A811L450_9BILA</name>
<proteinExistence type="inferred from homology"/>
<evidence type="ECO:0000256" key="4">
    <source>
        <dbReference type="ARBA" id="ARBA00022989"/>
    </source>
</evidence>
<feature type="transmembrane region" description="Helical" evidence="6">
    <location>
        <begin position="244"/>
        <end position="262"/>
    </location>
</feature>
<evidence type="ECO:0000256" key="2">
    <source>
        <dbReference type="ARBA" id="ARBA00010970"/>
    </source>
</evidence>
<comment type="caution">
    <text evidence="7">The sequence shown here is derived from an EMBL/GenBank/DDBJ whole genome shotgun (WGS) entry which is preliminary data.</text>
</comment>
<comment type="similarity">
    <text evidence="2">Belongs to the EI24 family.</text>
</comment>
<keyword evidence="3 6" id="KW-0812">Transmembrane</keyword>
<dbReference type="EMBL" id="CAJFDH010000005">
    <property type="protein sequence ID" value="CAD5222875.1"/>
    <property type="molecule type" value="Genomic_DNA"/>
</dbReference>
<feature type="transmembrane region" description="Helical" evidence="6">
    <location>
        <begin position="205"/>
        <end position="224"/>
    </location>
</feature>
<dbReference type="PANTHER" id="PTHR21389">
    <property type="entry name" value="P53 INDUCED PROTEIN"/>
    <property type="match status" value="1"/>
</dbReference>
<keyword evidence="4 6" id="KW-1133">Transmembrane helix</keyword>
<dbReference type="GO" id="GO:0005783">
    <property type="term" value="C:endoplasmic reticulum"/>
    <property type="evidence" value="ECO:0007669"/>
    <property type="project" value="TreeGrafter"/>
</dbReference>
<dbReference type="Pfam" id="PF07264">
    <property type="entry name" value="EI24"/>
    <property type="match status" value="1"/>
</dbReference>
<evidence type="ECO:0000256" key="1">
    <source>
        <dbReference type="ARBA" id="ARBA00004141"/>
    </source>
</evidence>
<comment type="subcellular location">
    <subcellularLocation>
        <location evidence="1">Membrane</location>
        <topology evidence="1">Multi-pass membrane protein</topology>
    </subcellularLocation>
</comment>
<dbReference type="Proteomes" id="UP000614601">
    <property type="component" value="Unassembled WGS sequence"/>
</dbReference>
<dbReference type="InterPro" id="IPR059112">
    <property type="entry name" value="CysZ/EI24"/>
</dbReference>
<dbReference type="GO" id="GO:0016236">
    <property type="term" value="P:macroautophagy"/>
    <property type="evidence" value="ECO:0007669"/>
    <property type="project" value="TreeGrafter"/>
</dbReference>
<feature type="transmembrane region" description="Helical" evidence="6">
    <location>
        <begin position="86"/>
        <end position="107"/>
    </location>
</feature>
<sequence length="321" mass="36731">MISDFLREYKDGVIASLDGFLVLYKLDQDNTKPVDVVQRASSAEPNPRMTILERRRLKEKERTTDRRKSTTPPAIVRKKTPAYYRVLQCVFLNVISIFFVQLMVWVTETLFPDKYGWLNTVFATFRLALVLPIFIIIRILSTLWFADVANAAFRYRGRTITTRSNVEIMFSKTASDFVHAIVVELVFLLQAMVVMALSVPVLSQVGGFILMSLLHSLYSFEYVWMSSGVSMNTRLILVERRWPFHLGFGTLLTILTMLSDNFMINSCVFGAVFPFFIVSSFLTSIPENKDSEITPVHFFHISQVITNKLSATVFGRIRSST</sequence>
<evidence type="ECO:0000313" key="7">
    <source>
        <dbReference type="EMBL" id="CAD5222875.1"/>
    </source>
</evidence>
<dbReference type="AlphaFoldDB" id="A0A811L450"/>
<dbReference type="Proteomes" id="UP000783686">
    <property type="component" value="Unassembled WGS sequence"/>
</dbReference>
<evidence type="ECO:0000256" key="5">
    <source>
        <dbReference type="ARBA" id="ARBA00023136"/>
    </source>
</evidence>
<feature type="transmembrane region" description="Helical" evidence="6">
    <location>
        <begin position="177"/>
        <end position="199"/>
    </location>
</feature>
<reference evidence="7" key="1">
    <citation type="submission" date="2020-09" db="EMBL/GenBank/DDBJ databases">
        <authorList>
            <person name="Kikuchi T."/>
        </authorList>
    </citation>
    <scope>NUCLEOTIDE SEQUENCE</scope>
    <source>
        <strain evidence="7">SH1</strain>
    </source>
</reference>
<evidence type="ECO:0000256" key="6">
    <source>
        <dbReference type="SAM" id="Phobius"/>
    </source>
</evidence>
<dbReference type="GO" id="GO:0016020">
    <property type="term" value="C:membrane"/>
    <property type="evidence" value="ECO:0007669"/>
    <property type="project" value="UniProtKB-SubCell"/>
</dbReference>
<protein>
    <submittedName>
        <fullName evidence="7">Uncharacterized protein</fullName>
    </submittedName>
</protein>
<evidence type="ECO:0000256" key="3">
    <source>
        <dbReference type="ARBA" id="ARBA00022692"/>
    </source>
</evidence>
<dbReference type="EMBL" id="CAJFCW020000005">
    <property type="protein sequence ID" value="CAG9116942.1"/>
    <property type="molecule type" value="Genomic_DNA"/>
</dbReference>
<accession>A0A811L450</accession>
<feature type="transmembrane region" description="Helical" evidence="6">
    <location>
        <begin position="268"/>
        <end position="285"/>
    </location>
</feature>
<gene>
    <name evidence="7" type="ORF">BOKJ2_LOCUS9862</name>
</gene>